<feature type="compositionally biased region" description="Basic residues" evidence="1">
    <location>
        <begin position="184"/>
        <end position="196"/>
    </location>
</feature>
<feature type="transmembrane region" description="Helical" evidence="2">
    <location>
        <begin position="20"/>
        <end position="44"/>
    </location>
</feature>
<evidence type="ECO:0000256" key="1">
    <source>
        <dbReference type="SAM" id="MobiDB-lite"/>
    </source>
</evidence>
<organism evidence="3 4">
    <name type="scientific">Zingiber officinale</name>
    <name type="common">Ginger</name>
    <name type="synonym">Amomum zingiber</name>
    <dbReference type="NCBI Taxonomy" id="94328"/>
    <lineage>
        <taxon>Eukaryota</taxon>
        <taxon>Viridiplantae</taxon>
        <taxon>Streptophyta</taxon>
        <taxon>Embryophyta</taxon>
        <taxon>Tracheophyta</taxon>
        <taxon>Spermatophyta</taxon>
        <taxon>Magnoliopsida</taxon>
        <taxon>Liliopsida</taxon>
        <taxon>Zingiberales</taxon>
        <taxon>Zingiberaceae</taxon>
        <taxon>Zingiber</taxon>
    </lineage>
</organism>
<keyword evidence="4" id="KW-1185">Reference proteome</keyword>
<name>A0A8J5F1P4_ZINOF</name>
<dbReference type="EMBL" id="JACMSC010000018">
    <property type="protein sequence ID" value="KAG6476541.1"/>
    <property type="molecule type" value="Genomic_DNA"/>
</dbReference>
<accession>A0A8J5F1P4</accession>
<proteinExistence type="predicted"/>
<evidence type="ECO:0000313" key="4">
    <source>
        <dbReference type="Proteomes" id="UP000734854"/>
    </source>
</evidence>
<dbReference type="AlphaFoldDB" id="A0A8J5F1P4"/>
<feature type="region of interest" description="Disordered" evidence="1">
    <location>
        <begin position="171"/>
        <end position="196"/>
    </location>
</feature>
<sequence length="196" mass="22450">MHLWDADGSITVVHCLPSGLFIISLVNALAITFFLYIVHPIVIGHLNFSDGKVVRLGRESIPVVMLGFFSAAIMFEDIREDLKYKIVRNLSAIIIGWINDDRVFASSSHKHHVIKTESVIRFQVKRARITSQTDFNFCIPTFHFGGTLWNFYRSLKTQSNLEKEMNEEEGMINSIEGKSPNTMHGHKSKKRTRDDR</sequence>
<evidence type="ECO:0000256" key="2">
    <source>
        <dbReference type="SAM" id="Phobius"/>
    </source>
</evidence>
<keyword evidence="2" id="KW-0812">Transmembrane</keyword>
<keyword evidence="2" id="KW-1133">Transmembrane helix</keyword>
<feature type="transmembrane region" description="Helical" evidence="2">
    <location>
        <begin position="56"/>
        <end position="75"/>
    </location>
</feature>
<reference evidence="3 4" key="1">
    <citation type="submission" date="2020-08" db="EMBL/GenBank/DDBJ databases">
        <title>Plant Genome Project.</title>
        <authorList>
            <person name="Zhang R.-G."/>
        </authorList>
    </citation>
    <scope>NUCLEOTIDE SEQUENCE [LARGE SCALE GENOMIC DNA]</scope>
    <source>
        <tissue evidence="3">Rhizome</tissue>
    </source>
</reference>
<gene>
    <name evidence="3" type="ORF">ZIOFF_065783</name>
</gene>
<keyword evidence="2" id="KW-0472">Membrane</keyword>
<comment type="caution">
    <text evidence="3">The sequence shown here is derived from an EMBL/GenBank/DDBJ whole genome shotgun (WGS) entry which is preliminary data.</text>
</comment>
<evidence type="ECO:0000313" key="3">
    <source>
        <dbReference type="EMBL" id="KAG6476541.1"/>
    </source>
</evidence>
<dbReference type="Proteomes" id="UP000734854">
    <property type="component" value="Unassembled WGS sequence"/>
</dbReference>
<protein>
    <submittedName>
        <fullName evidence="3">Uncharacterized protein</fullName>
    </submittedName>
</protein>